<evidence type="ECO:0000313" key="4">
    <source>
        <dbReference type="Proteomes" id="UP001168821"/>
    </source>
</evidence>
<dbReference type="AlphaFoldDB" id="A0AA38J0X3"/>
<protein>
    <submittedName>
        <fullName evidence="3">Uncharacterized protein</fullName>
    </submittedName>
</protein>
<evidence type="ECO:0000313" key="3">
    <source>
        <dbReference type="EMBL" id="KAJ3667213.1"/>
    </source>
</evidence>
<comment type="caution">
    <text evidence="3">The sequence shown here is derived from an EMBL/GenBank/DDBJ whole genome shotgun (WGS) entry which is preliminary data.</text>
</comment>
<dbReference type="Proteomes" id="UP001168821">
    <property type="component" value="Unassembled WGS sequence"/>
</dbReference>
<feature type="region of interest" description="Disordered" evidence="1">
    <location>
        <begin position="15"/>
        <end position="64"/>
    </location>
</feature>
<evidence type="ECO:0000256" key="1">
    <source>
        <dbReference type="SAM" id="MobiDB-lite"/>
    </source>
</evidence>
<keyword evidence="4" id="KW-1185">Reference proteome</keyword>
<evidence type="ECO:0000313" key="2">
    <source>
        <dbReference type="EMBL" id="KAJ3649339.1"/>
    </source>
</evidence>
<proteinExistence type="predicted"/>
<dbReference type="EMBL" id="JALNTZ010000001">
    <property type="protein sequence ID" value="KAJ3667213.1"/>
    <property type="molecule type" value="Genomic_DNA"/>
</dbReference>
<dbReference type="EMBL" id="JALNTZ010000006">
    <property type="protein sequence ID" value="KAJ3649339.1"/>
    <property type="molecule type" value="Genomic_DNA"/>
</dbReference>
<gene>
    <name evidence="3" type="ORF">Zmor_002613</name>
    <name evidence="2" type="ORF">Zmor_021089</name>
</gene>
<name>A0AA38J0X3_9CUCU</name>
<sequence>MRMLSVDSQLFRLQPRQPVTLSGKPKTRRAKHQNRVANHEQIPASPPRAETLEPTSESGRRVHTLGHGFDSCPALGVVYVPRSPVIGPPACRGT</sequence>
<reference evidence="3" key="1">
    <citation type="journal article" date="2023" name="G3 (Bethesda)">
        <title>Whole genome assemblies of Zophobas morio and Tenebrio molitor.</title>
        <authorList>
            <person name="Kaur S."/>
            <person name="Stinson S.A."/>
            <person name="diCenzo G.C."/>
        </authorList>
    </citation>
    <scope>NUCLEOTIDE SEQUENCE</scope>
    <source>
        <strain evidence="3">QUZm001</strain>
    </source>
</reference>
<accession>A0AA38J0X3</accession>
<organism evidence="3 4">
    <name type="scientific">Zophobas morio</name>
    <dbReference type="NCBI Taxonomy" id="2755281"/>
    <lineage>
        <taxon>Eukaryota</taxon>
        <taxon>Metazoa</taxon>
        <taxon>Ecdysozoa</taxon>
        <taxon>Arthropoda</taxon>
        <taxon>Hexapoda</taxon>
        <taxon>Insecta</taxon>
        <taxon>Pterygota</taxon>
        <taxon>Neoptera</taxon>
        <taxon>Endopterygota</taxon>
        <taxon>Coleoptera</taxon>
        <taxon>Polyphaga</taxon>
        <taxon>Cucujiformia</taxon>
        <taxon>Tenebrionidae</taxon>
        <taxon>Zophobas</taxon>
    </lineage>
</organism>
<feature type="compositionally biased region" description="Basic residues" evidence="1">
    <location>
        <begin position="25"/>
        <end position="34"/>
    </location>
</feature>